<gene>
    <name evidence="1" type="ORF">POTOM_002729</name>
</gene>
<evidence type="ECO:0000313" key="1">
    <source>
        <dbReference type="EMBL" id="KAG6793518.1"/>
    </source>
</evidence>
<reference evidence="1" key="1">
    <citation type="journal article" date="2020" name="bioRxiv">
        <title>Hybrid origin of Populus tomentosa Carr. identified through genome sequencing and phylogenomic analysis.</title>
        <authorList>
            <person name="An X."/>
            <person name="Gao K."/>
            <person name="Chen Z."/>
            <person name="Li J."/>
            <person name="Yang X."/>
            <person name="Yang X."/>
            <person name="Zhou J."/>
            <person name="Guo T."/>
            <person name="Zhao T."/>
            <person name="Huang S."/>
            <person name="Miao D."/>
            <person name="Khan W.U."/>
            <person name="Rao P."/>
            <person name="Ye M."/>
            <person name="Lei B."/>
            <person name="Liao W."/>
            <person name="Wang J."/>
            <person name="Ji L."/>
            <person name="Li Y."/>
            <person name="Guo B."/>
            <person name="Mustafa N.S."/>
            <person name="Li S."/>
            <person name="Yun Q."/>
            <person name="Keller S.R."/>
            <person name="Mao J."/>
            <person name="Zhang R."/>
            <person name="Strauss S.H."/>
        </authorList>
    </citation>
    <scope>NUCLEOTIDE SEQUENCE</scope>
    <source>
        <strain evidence="1">GM15</strain>
        <tissue evidence="1">Leaf</tissue>
    </source>
</reference>
<comment type="caution">
    <text evidence="1">The sequence shown here is derived from an EMBL/GenBank/DDBJ whole genome shotgun (WGS) entry which is preliminary data.</text>
</comment>
<evidence type="ECO:0008006" key="3">
    <source>
        <dbReference type="Google" id="ProtNLM"/>
    </source>
</evidence>
<accession>A0A8X8IZG1</accession>
<dbReference type="OrthoDB" id="4062651at2759"/>
<organism evidence="1 2">
    <name type="scientific">Populus tomentosa</name>
    <name type="common">Chinese white poplar</name>
    <dbReference type="NCBI Taxonomy" id="118781"/>
    <lineage>
        <taxon>Eukaryota</taxon>
        <taxon>Viridiplantae</taxon>
        <taxon>Streptophyta</taxon>
        <taxon>Embryophyta</taxon>
        <taxon>Tracheophyta</taxon>
        <taxon>Spermatophyta</taxon>
        <taxon>Magnoliopsida</taxon>
        <taxon>eudicotyledons</taxon>
        <taxon>Gunneridae</taxon>
        <taxon>Pentapetalae</taxon>
        <taxon>rosids</taxon>
        <taxon>fabids</taxon>
        <taxon>Malpighiales</taxon>
        <taxon>Salicaceae</taxon>
        <taxon>Saliceae</taxon>
        <taxon>Populus</taxon>
    </lineage>
</organism>
<dbReference type="AlphaFoldDB" id="A0A8X8IZG1"/>
<name>A0A8X8IZG1_POPTO</name>
<protein>
    <recommendedName>
        <fullName evidence="3">Serine-threonine/tyrosine-protein kinase catalytic domain-containing protein</fullName>
    </recommendedName>
</protein>
<sequence length="156" mass="17552">MKRCWDANPDRRPEMEVVVFMLEAIDTSMGGGMIPHDQPQGCLCFRSKFMRHGSTPVRLRQGLTHTCWLNGLREGIFGYGVELFGLEDLVHGSSGHVVGALERFKCCRKNKVDLPSAGGSGLMVEEQAPREHEGEEAMCEILTMCEVKRKAREWID</sequence>
<evidence type="ECO:0000313" key="2">
    <source>
        <dbReference type="Proteomes" id="UP000886885"/>
    </source>
</evidence>
<keyword evidence="2" id="KW-1185">Reference proteome</keyword>
<dbReference type="EMBL" id="JAAWWB010000001">
    <property type="protein sequence ID" value="KAG6793518.1"/>
    <property type="molecule type" value="Genomic_DNA"/>
</dbReference>
<proteinExistence type="predicted"/>
<dbReference type="Proteomes" id="UP000886885">
    <property type="component" value="Chromosome 1A"/>
</dbReference>